<evidence type="ECO:0000313" key="2">
    <source>
        <dbReference type="EMBL" id="KAL1503777.1"/>
    </source>
</evidence>
<keyword evidence="3" id="KW-1185">Reference proteome</keyword>
<feature type="domain" description="Hexokinase C-terminal" evidence="1">
    <location>
        <begin position="1"/>
        <end position="64"/>
    </location>
</feature>
<dbReference type="Pfam" id="PF03727">
    <property type="entry name" value="Hexokinase_2"/>
    <property type="match status" value="1"/>
</dbReference>
<dbReference type="GO" id="GO:0016773">
    <property type="term" value="F:phosphotransferase activity, alcohol group as acceptor"/>
    <property type="evidence" value="ECO:0007669"/>
    <property type="project" value="InterPro"/>
</dbReference>
<evidence type="ECO:0000313" key="3">
    <source>
        <dbReference type="Proteomes" id="UP001515480"/>
    </source>
</evidence>
<reference evidence="2 3" key="1">
    <citation type="journal article" date="2024" name="Science">
        <title>Giant polyketide synthase enzymes in the biosynthesis of giant marine polyether toxins.</title>
        <authorList>
            <person name="Fallon T.R."/>
            <person name="Shende V.V."/>
            <person name="Wierzbicki I.H."/>
            <person name="Pendleton A.L."/>
            <person name="Watervoot N.F."/>
            <person name="Auber R.P."/>
            <person name="Gonzalez D.J."/>
            <person name="Wisecaver J.H."/>
            <person name="Moore B.S."/>
        </authorList>
    </citation>
    <scope>NUCLEOTIDE SEQUENCE [LARGE SCALE GENOMIC DNA]</scope>
    <source>
        <strain evidence="2 3">12B1</strain>
    </source>
</reference>
<dbReference type="Gene3D" id="3.40.367.20">
    <property type="match status" value="1"/>
</dbReference>
<protein>
    <recommendedName>
        <fullName evidence="1">Hexokinase C-terminal domain-containing protein</fullName>
    </recommendedName>
</protein>
<name>A0AB34IQP3_PRYPA</name>
<dbReference type="EMBL" id="JBGBPQ010000021">
    <property type="protein sequence ID" value="KAL1503777.1"/>
    <property type="molecule type" value="Genomic_DNA"/>
</dbReference>
<dbReference type="GO" id="GO:0005975">
    <property type="term" value="P:carbohydrate metabolic process"/>
    <property type="evidence" value="ECO:0007669"/>
    <property type="project" value="InterPro"/>
</dbReference>
<proteinExistence type="predicted"/>
<dbReference type="InterPro" id="IPR022673">
    <property type="entry name" value="Hexokinase_C"/>
</dbReference>
<evidence type="ECO:0000259" key="1">
    <source>
        <dbReference type="Pfam" id="PF03727"/>
    </source>
</evidence>
<dbReference type="InterPro" id="IPR043129">
    <property type="entry name" value="ATPase_NBD"/>
</dbReference>
<accession>A0AB34IQP3</accession>
<dbReference type="AlphaFoldDB" id="A0AB34IQP3"/>
<dbReference type="SUPFAM" id="SSF53067">
    <property type="entry name" value="Actin-like ATPase domain"/>
    <property type="match status" value="1"/>
</dbReference>
<gene>
    <name evidence="2" type="ORF">AB1Y20_012245</name>
</gene>
<dbReference type="GO" id="GO:0005524">
    <property type="term" value="F:ATP binding"/>
    <property type="evidence" value="ECO:0007669"/>
    <property type="project" value="InterPro"/>
</dbReference>
<sequence>MSTIEGDTSPSSPPLRQGLRSKALAEKVVFRTTLRGSVLLREACVCISTRAARLSAVGIGSLLEMVP</sequence>
<comment type="caution">
    <text evidence="2">The sequence shown here is derived from an EMBL/GenBank/DDBJ whole genome shotgun (WGS) entry which is preliminary data.</text>
</comment>
<dbReference type="Proteomes" id="UP001515480">
    <property type="component" value="Unassembled WGS sequence"/>
</dbReference>
<organism evidence="2 3">
    <name type="scientific">Prymnesium parvum</name>
    <name type="common">Toxic golden alga</name>
    <dbReference type="NCBI Taxonomy" id="97485"/>
    <lineage>
        <taxon>Eukaryota</taxon>
        <taxon>Haptista</taxon>
        <taxon>Haptophyta</taxon>
        <taxon>Prymnesiophyceae</taxon>
        <taxon>Prymnesiales</taxon>
        <taxon>Prymnesiaceae</taxon>
        <taxon>Prymnesium</taxon>
    </lineage>
</organism>